<feature type="domain" description="2EXR" evidence="2">
    <location>
        <begin position="5"/>
        <end position="86"/>
    </location>
</feature>
<dbReference type="EMBL" id="JAGPXD010000004">
    <property type="protein sequence ID" value="KAH7358649.1"/>
    <property type="molecule type" value="Genomic_DNA"/>
</dbReference>
<dbReference type="InterPro" id="IPR045518">
    <property type="entry name" value="2EXR"/>
</dbReference>
<comment type="caution">
    <text evidence="3">The sequence shown here is derived from an EMBL/GenBank/DDBJ whole genome shotgun (WGS) entry which is preliminary data.</text>
</comment>
<dbReference type="PANTHER" id="PTHR35910">
    <property type="entry name" value="2EXR DOMAIN-CONTAINING PROTEIN"/>
    <property type="match status" value="1"/>
</dbReference>
<feature type="region of interest" description="Disordered" evidence="1">
    <location>
        <begin position="198"/>
        <end position="250"/>
    </location>
</feature>
<dbReference type="OrthoDB" id="4802527at2759"/>
<organism evidence="3 4">
    <name type="scientific">Plectosphaerella cucumerina</name>
    <dbReference type="NCBI Taxonomy" id="40658"/>
    <lineage>
        <taxon>Eukaryota</taxon>
        <taxon>Fungi</taxon>
        <taxon>Dikarya</taxon>
        <taxon>Ascomycota</taxon>
        <taxon>Pezizomycotina</taxon>
        <taxon>Sordariomycetes</taxon>
        <taxon>Hypocreomycetidae</taxon>
        <taxon>Glomerellales</taxon>
        <taxon>Plectosphaerellaceae</taxon>
        <taxon>Plectosphaerella</taxon>
    </lineage>
</organism>
<reference evidence="3" key="1">
    <citation type="journal article" date="2021" name="Nat. Commun.">
        <title>Genetic determinants of endophytism in the Arabidopsis root mycobiome.</title>
        <authorList>
            <person name="Mesny F."/>
            <person name="Miyauchi S."/>
            <person name="Thiergart T."/>
            <person name="Pickel B."/>
            <person name="Atanasova L."/>
            <person name="Karlsson M."/>
            <person name="Huettel B."/>
            <person name="Barry K.W."/>
            <person name="Haridas S."/>
            <person name="Chen C."/>
            <person name="Bauer D."/>
            <person name="Andreopoulos W."/>
            <person name="Pangilinan J."/>
            <person name="LaButti K."/>
            <person name="Riley R."/>
            <person name="Lipzen A."/>
            <person name="Clum A."/>
            <person name="Drula E."/>
            <person name="Henrissat B."/>
            <person name="Kohler A."/>
            <person name="Grigoriev I.V."/>
            <person name="Martin F.M."/>
            <person name="Hacquard S."/>
        </authorList>
    </citation>
    <scope>NUCLEOTIDE SEQUENCE</scope>
    <source>
        <strain evidence="3">MPI-CAGE-AT-0016</strain>
    </source>
</reference>
<protein>
    <recommendedName>
        <fullName evidence="2">2EXR domain-containing protein</fullName>
    </recommendedName>
</protein>
<evidence type="ECO:0000313" key="4">
    <source>
        <dbReference type="Proteomes" id="UP000813385"/>
    </source>
</evidence>
<evidence type="ECO:0000256" key="1">
    <source>
        <dbReference type="SAM" id="MobiDB-lite"/>
    </source>
</evidence>
<evidence type="ECO:0000313" key="3">
    <source>
        <dbReference type="EMBL" id="KAH7358649.1"/>
    </source>
</evidence>
<sequence length="271" mass="31615">MAAAFHVFNHLPLELRQRVWELSLTPRRVPRGGFPGQLELPPPPSAPPPAVLHACIESRSYLVRYYTKVFVGESRYIWVNYDLDTICLNEWWLEDLTTELPPIKHLAVYSVDHEEFERRFIGDIEHMPSLEDVEIKPDQKGVYWWYGWERVMVYLYYTDTPVHFRTIVLSPDPDHKIPVLSPENFIRVKRDYRRMRRAENPDWQGGGEMSDSDDDDDSVHKHAGLKNGSQSWSGNEIRDPSTDVLTVDQPCGSSARMHIYEMSLYDGSPRR</sequence>
<accession>A0A8K0TBP9</accession>
<dbReference type="PANTHER" id="PTHR35910:SF1">
    <property type="entry name" value="2EXR DOMAIN-CONTAINING PROTEIN"/>
    <property type="match status" value="1"/>
</dbReference>
<name>A0A8K0TBP9_9PEZI</name>
<dbReference type="Pfam" id="PF20150">
    <property type="entry name" value="2EXR"/>
    <property type="match status" value="1"/>
</dbReference>
<keyword evidence="4" id="KW-1185">Reference proteome</keyword>
<dbReference type="AlphaFoldDB" id="A0A8K0TBP9"/>
<proteinExistence type="predicted"/>
<gene>
    <name evidence="3" type="ORF">B0T11DRAFT_299681</name>
</gene>
<evidence type="ECO:0000259" key="2">
    <source>
        <dbReference type="Pfam" id="PF20150"/>
    </source>
</evidence>
<dbReference type="Proteomes" id="UP000813385">
    <property type="component" value="Unassembled WGS sequence"/>
</dbReference>